<keyword evidence="13" id="KW-1133">Transmembrane helix</keyword>
<dbReference type="PROSITE" id="PS50011">
    <property type="entry name" value="PROTEIN_KINASE_DOM"/>
    <property type="match status" value="1"/>
</dbReference>
<evidence type="ECO:0000256" key="2">
    <source>
        <dbReference type="ARBA" id="ARBA00012513"/>
    </source>
</evidence>
<organism evidence="20">
    <name type="scientific">Salvia splendens</name>
    <name type="common">Scarlet sage</name>
    <dbReference type="NCBI Taxonomy" id="180675"/>
    <lineage>
        <taxon>Eukaryota</taxon>
        <taxon>Viridiplantae</taxon>
        <taxon>Streptophyta</taxon>
        <taxon>Embryophyta</taxon>
        <taxon>Tracheophyta</taxon>
        <taxon>Spermatophyta</taxon>
        <taxon>Magnoliopsida</taxon>
        <taxon>eudicotyledons</taxon>
        <taxon>Gunneridae</taxon>
        <taxon>Pentapetalae</taxon>
        <taxon>asterids</taxon>
        <taxon>lamiids</taxon>
        <taxon>Lamiales</taxon>
        <taxon>Lamiaceae</taxon>
        <taxon>Nepetoideae</taxon>
        <taxon>Mentheae</taxon>
        <taxon>Salviinae</taxon>
        <taxon>Salvia</taxon>
        <taxon>Salvia subgen. Calosphace</taxon>
        <taxon>core Calosphace</taxon>
    </lineage>
</organism>
<dbReference type="FunFam" id="2.60.120.430:FF:000004">
    <property type="entry name" value="Putative leucine-rich repeat receptor-like serine/threonine-protein kinase"/>
    <property type="match status" value="1"/>
</dbReference>
<keyword evidence="11" id="KW-0418">Kinase</keyword>
<evidence type="ECO:0000256" key="1">
    <source>
        <dbReference type="ARBA" id="ARBA00004479"/>
    </source>
</evidence>
<keyword evidence="15" id="KW-0675">Receptor</keyword>
<dbReference type="InterPro" id="IPR021720">
    <property type="entry name" value="Malectin_dom"/>
</dbReference>
<evidence type="ECO:0000256" key="18">
    <source>
        <dbReference type="ARBA" id="ARBA00048679"/>
    </source>
</evidence>
<keyword evidence="6" id="KW-0808">Transferase</keyword>
<dbReference type="PANTHER" id="PTHR48006:SF81">
    <property type="entry name" value="PROTEIN KINASE DOMAIN-CONTAINING PROTEIN"/>
    <property type="match status" value="1"/>
</dbReference>
<keyword evidence="3" id="KW-0723">Serine/threonine-protein kinase</keyword>
<dbReference type="PANTHER" id="PTHR48006">
    <property type="entry name" value="LEUCINE-RICH REPEAT-CONTAINING PROTEIN DDB_G0281931-RELATED"/>
    <property type="match status" value="1"/>
</dbReference>
<evidence type="ECO:0000256" key="15">
    <source>
        <dbReference type="ARBA" id="ARBA00023170"/>
    </source>
</evidence>
<dbReference type="InterPro" id="IPR032675">
    <property type="entry name" value="LRR_dom_sf"/>
</dbReference>
<dbReference type="Gene3D" id="1.10.510.10">
    <property type="entry name" value="Transferase(Phosphotransferase) domain 1"/>
    <property type="match status" value="1"/>
</dbReference>
<keyword evidence="5" id="KW-0433">Leucine-rich repeat</keyword>
<dbReference type="FunFam" id="1.10.510.10:FF:000044">
    <property type="entry name" value="Putative LRR receptor-like serine/threonine-protein kinase"/>
    <property type="match status" value="1"/>
</dbReference>
<dbReference type="InterPro" id="IPR051824">
    <property type="entry name" value="LRR_Rcpt-Like_S/T_Kinase"/>
</dbReference>
<comment type="catalytic activity">
    <reaction evidence="18">
        <text>L-seryl-[protein] + ATP = O-phospho-L-seryl-[protein] + ADP + H(+)</text>
        <dbReference type="Rhea" id="RHEA:17989"/>
        <dbReference type="Rhea" id="RHEA-COMP:9863"/>
        <dbReference type="Rhea" id="RHEA-COMP:11604"/>
        <dbReference type="ChEBI" id="CHEBI:15378"/>
        <dbReference type="ChEBI" id="CHEBI:29999"/>
        <dbReference type="ChEBI" id="CHEBI:30616"/>
        <dbReference type="ChEBI" id="CHEBI:83421"/>
        <dbReference type="ChEBI" id="CHEBI:456216"/>
        <dbReference type="EC" id="2.7.11.1"/>
    </reaction>
</comment>
<evidence type="ECO:0000256" key="6">
    <source>
        <dbReference type="ARBA" id="ARBA00022679"/>
    </source>
</evidence>
<dbReference type="Pfam" id="PF07714">
    <property type="entry name" value="PK_Tyr_Ser-Thr"/>
    <property type="match status" value="1"/>
</dbReference>
<evidence type="ECO:0000256" key="8">
    <source>
        <dbReference type="ARBA" id="ARBA00022729"/>
    </source>
</evidence>
<dbReference type="InterPro" id="IPR008271">
    <property type="entry name" value="Ser/Thr_kinase_AS"/>
</dbReference>
<reference evidence="20" key="2">
    <citation type="submission" date="2020-08" db="EMBL/GenBank/DDBJ databases">
        <title>Plant Genome Project.</title>
        <authorList>
            <person name="Zhang R.-G."/>
        </authorList>
    </citation>
    <scope>NUCLEOTIDE SEQUENCE</scope>
    <source>
        <strain evidence="20">Huo1</strain>
        <tissue evidence="20">Leaf</tissue>
    </source>
</reference>
<dbReference type="InterPro" id="IPR001611">
    <property type="entry name" value="Leu-rich_rpt"/>
</dbReference>
<dbReference type="SUPFAM" id="SSF56112">
    <property type="entry name" value="Protein kinase-like (PK-like)"/>
    <property type="match status" value="1"/>
</dbReference>
<keyword evidence="4" id="KW-0597">Phosphoprotein</keyword>
<dbReference type="PROSITE" id="PS00108">
    <property type="entry name" value="PROTEIN_KINASE_ST"/>
    <property type="match status" value="1"/>
</dbReference>
<reference evidence="20" key="1">
    <citation type="submission" date="2018-01" db="EMBL/GenBank/DDBJ databases">
        <authorList>
            <person name="Mao J.F."/>
        </authorList>
    </citation>
    <scope>NUCLEOTIDE SEQUENCE</scope>
    <source>
        <strain evidence="20">Huo1</strain>
        <tissue evidence="20">Leaf</tissue>
    </source>
</reference>
<dbReference type="SUPFAM" id="SSF52058">
    <property type="entry name" value="L domain-like"/>
    <property type="match status" value="1"/>
</dbReference>
<evidence type="ECO:0000256" key="5">
    <source>
        <dbReference type="ARBA" id="ARBA00022614"/>
    </source>
</evidence>
<evidence type="ECO:0000256" key="4">
    <source>
        <dbReference type="ARBA" id="ARBA00022553"/>
    </source>
</evidence>
<evidence type="ECO:0000256" key="7">
    <source>
        <dbReference type="ARBA" id="ARBA00022692"/>
    </source>
</evidence>
<dbReference type="EC" id="2.7.11.1" evidence="2"/>
<dbReference type="GO" id="GO:0016020">
    <property type="term" value="C:membrane"/>
    <property type="evidence" value="ECO:0007669"/>
    <property type="project" value="UniProtKB-SubCell"/>
</dbReference>
<dbReference type="Gene3D" id="3.80.10.10">
    <property type="entry name" value="Ribonuclease Inhibitor"/>
    <property type="match status" value="1"/>
</dbReference>
<proteinExistence type="predicted"/>
<evidence type="ECO:0000313" key="21">
    <source>
        <dbReference type="Proteomes" id="UP000298416"/>
    </source>
</evidence>
<evidence type="ECO:0000256" key="3">
    <source>
        <dbReference type="ARBA" id="ARBA00022527"/>
    </source>
</evidence>
<keyword evidence="7" id="KW-0812">Transmembrane</keyword>
<evidence type="ECO:0000256" key="17">
    <source>
        <dbReference type="ARBA" id="ARBA00047899"/>
    </source>
</evidence>
<comment type="catalytic activity">
    <reaction evidence="17">
        <text>L-threonyl-[protein] + ATP = O-phospho-L-threonyl-[protein] + ADP + H(+)</text>
        <dbReference type="Rhea" id="RHEA:46608"/>
        <dbReference type="Rhea" id="RHEA-COMP:11060"/>
        <dbReference type="Rhea" id="RHEA-COMP:11605"/>
        <dbReference type="ChEBI" id="CHEBI:15378"/>
        <dbReference type="ChEBI" id="CHEBI:30013"/>
        <dbReference type="ChEBI" id="CHEBI:30616"/>
        <dbReference type="ChEBI" id="CHEBI:61977"/>
        <dbReference type="ChEBI" id="CHEBI:456216"/>
        <dbReference type="EC" id="2.7.11.1"/>
    </reaction>
</comment>
<evidence type="ECO:0000256" key="11">
    <source>
        <dbReference type="ARBA" id="ARBA00022777"/>
    </source>
</evidence>
<gene>
    <name evidence="20" type="ORF">SASPL_139314</name>
</gene>
<dbReference type="Gene3D" id="3.30.200.20">
    <property type="entry name" value="Phosphorylase Kinase, domain 1"/>
    <property type="match status" value="1"/>
</dbReference>
<dbReference type="Pfam" id="PF00560">
    <property type="entry name" value="LRR_1"/>
    <property type="match status" value="2"/>
</dbReference>
<dbReference type="CDD" id="cd14066">
    <property type="entry name" value="STKc_IRAK"/>
    <property type="match status" value="1"/>
</dbReference>
<dbReference type="FunFam" id="3.30.200.20:FF:000217">
    <property type="entry name" value="probable LRR receptor-like serine/threonine-protein kinase At1g53430"/>
    <property type="match status" value="1"/>
</dbReference>
<sequence>MSKSWSHFLNIFLKFYTDLEEYKLSFIDQFLNYKILQHIDTRMLLVLIWFLGFANYVTSACLPAQELNALSVVARKLGKRDWNFVGVVDPCTKELPWWDASVIDGKGVKCNSTSPGNDTTTCHITEIILKKENLNGSLPKELVGLPFLQVLDLTRNYLNGTLPPEWGSMEFLRKISVLGNRLTGPIPPEYGKMTALEELVLEANQFAGNIPGEFGDLPRLKKLQLASNNFTGELSPNLAKITTLVEFRISDNNFTGSIPSFILKWGNITRLEIQASGLSGPIPSNFTSLTKLNDLRISDLNGSQSNFPNLAISTSWKQVILRSCNIVGELPPYIAQLAINDSLDLSFNKLTGQIPRALGGQSGDIYLTGNFLNGTRSILQQLHKLHGKQPVRLLITAHLLKLSGNSNGHTNGTFYCVNPMCKPNDFHSFYINCGSKENVGKYEADYFTGNFYQGKNWGFNSTGKFWNTDKYGNSNLREGQSSISGPESKLYSTARLSPLSLTYYGFCLRNGNYTVKLHFAEIMFTDDKTYGSLGRRVFDIYIQGNLVEKDFNIENAAGGVNNPKTMPYHAIVGDHTLEIRFYWAGKGTTVLPERSVYGPLISAISVVHATYKPGSISTGAKVGIAMAAICALVLLVAVMRLKGCLGVKHSMYHDLKGLDLRTGKFTLRQIRAATNNFDPANKIGEGGFGPVYKGVLLDKTIIAVKQLSSKSKQGNREFINEIGMISALQHPHLVKLYGCCIEGNQLLLVYEYLENNSLARALFGPEEHKLHLDWPMRQKICIGIARGLAYLHEESRLKIVHRDIKATNVLLDKNLVPKISDFGLAKLDEEDNTHISTRIAGTFGYMAPEYAMRGYLTDKADVYSFGIVVLEIISGRSNSSIRPKEDSFYLLDWANSLKARGHLLELVDRRLESSFNKEEITRAINVALICTNVVAAERPSMSAVVSILEGKDGVPKFVSESSFSAGKTKPDEVEMGAFESEVVSADAPWSGSSTSAADLYPVAPDTNYWVKRGS</sequence>
<dbReference type="SMART" id="SM00220">
    <property type="entry name" value="S_TKc"/>
    <property type="match status" value="1"/>
</dbReference>
<dbReference type="InterPro" id="IPR001245">
    <property type="entry name" value="Ser-Thr/Tyr_kinase_cat_dom"/>
</dbReference>
<evidence type="ECO:0000256" key="16">
    <source>
        <dbReference type="ARBA" id="ARBA00023180"/>
    </source>
</evidence>
<evidence type="ECO:0000256" key="12">
    <source>
        <dbReference type="ARBA" id="ARBA00022840"/>
    </source>
</evidence>
<keyword evidence="16" id="KW-0325">Glycoprotein</keyword>
<evidence type="ECO:0000256" key="14">
    <source>
        <dbReference type="ARBA" id="ARBA00023136"/>
    </source>
</evidence>
<feature type="domain" description="Protein kinase" evidence="19">
    <location>
        <begin position="677"/>
        <end position="957"/>
    </location>
</feature>
<keyword evidence="10" id="KW-0547">Nucleotide-binding</keyword>
<protein>
    <recommendedName>
        <fullName evidence="2">non-specific serine/threonine protein kinase</fullName>
        <ecNumber evidence="2">2.7.11.1</ecNumber>
    </recommendedName>
</protein>
<evidence type="ECO:0000259" key="19">
    <source>
        <dbReference type="PROSITE" id="PS50011"/>
    </source>
</evidence>
<dbReference type="EMBL" id="PNBA02000015">
    <property type="protein sequence ID" value="KAG6397864.1"/>
    <property type="molecule type" value="Genomic_DNA"/>
</dbReference>
<dbReference type="Proteomes" id="UP000298416">
    <property type="component" value="Unassembled WGS sequence"/>
</dbReference>
<keyword evidence="8" id="KW-0732">Signal</keyword>
<dbReference type="GO" id="GO:0004674">
    <property type="term" value="F:protein serine/threonine kinase activity"/>
    <property type="evidence" value="ECO:0007669"/>
    <property type="project" value="UniProtKB-KW"/>
</dbReference>
<accession>A0A8X8WNS9</accession>
<dbReference type="AlphaFoldDB" id="A0A8X8WNS9"/>
<dbReference type="InterPro" id="IPR000719">
    <property type="entry name" value="Prot_kinase_dom"/>
</dbReference>
<dbReference type="Gene3D" id="2.60.120.430">
    <property type="entry name" value="Galactose-binding lectin"/>
    <property type="match status" value="1"/>
</dbReference>
<evidence type="ECO:0000256" key="13">
    <source>
        <dbReference type="ARBA" id="ARBA00022989"/>
    </source>
</evidence>
<dbReference type="InterPro" id="IPR011009">
    <property type="entry name" value="Kinase-like_dom_sf"/>
</dbReference>
<comment type="caution">
    <text evidence="20">The sequence shown here is derived from an EMBL/GenBank/DDBJ whole genome shotgun (WGS) entry which is preliminary data.</text>
</comment>
<dbReference type="GO" id="GO:0005524">
    <property type="term" value="F:ATP binding"/>
    <property type="evidence" value="ECO:0007669"/>
    <property type="project" value="UniProtKB-KW"/>
</dbReference>
<keyword evidence="21" id="KW-1185">Reference proteome</keyword>
<keyword evidence="9" id="KW-0677">Repeat</keyword>
<dbReference type="Pfam" id="PF11721">
    <property type="entry name" value="Malectin"/>
    <property type="match status" value="1"/>
</dbReference>
<evidence type="ECO:0000256" key="9">
    <source>
        <dbReference type="ARBA" id="ARBA00022737"/>
    </source>
</evidence>
<dbReference type="FunFam" id="3.80.10.10:FF:000383">
    <property type="entry name" value="Leucine-rich repeat receptor protein kinase EMS1"/>
    <property type="match status" value="1"/>
</dbReference>
<name>A0A8X8WNS9_SALSN</name>
<evidence type="ECO:0000256" key="10">
    <source>
        <dbReference type="ARBA" id="ARBA00022741"/>
    </source>
</evidence>
<keyword evidence="12" id="KW-0067">ATP-binding</keyword>
<evidence type="ECO:0000313" key="20">
    <source>
        <dbReference type="EMBL" id="KAG6397864.1"/>
    </source>
</evidence>
<comment type="subcellular location">
    <subcellularLocation>
        <location evidence="1">Membrane</location>
        <topology evidence="1">Single-pass type I membrane protein</topology>
    </subcellularLocation>
</comment>
<keyword evidence="14" id="KW-0472">Membrane</keyword>